<dbReference type="AlphaFoldDB" id="A0A7H8N2V1"/>
<organism evidence="1 2">
    <name type="scientific">Streptomyces buecherae</name>
    <dbReference type="NCBI Taxonomy" id="2763006"/>
    <lineage>
        <taxon>Bacteria</taxon>
        <taxon>Bacillati</taxon>
        <taxon>Actinomycetota</taxon>
        <taxon>Actinomycetes</taxon>
        <taxon>Kitasatosporales</taxon>
        <taxon>Streptomycetaceae</taxon>
        <taxon>Streptomyces</taxon>
    </lineage>
</organism>
<proteinExistence type="predicted"/>
<dbReference type="RefSeq" id="WP_176160035.1">
    <property type="nucleotide sequence ID" value="NZ_CP054929.1"/>
</dbReference>
<protein>
    <submittedName>
        <fullName evidence="1">DUF5133 domain-containing protein</fullName>
    </submittedName>
</protein>
<dbReference type="EMBL" id="CP054929">
    <property type="protein sequence ID" value="QKW48338.1"/>
    <property type="molecule type" value="Genomic_DNA"/>
</dbReference>
<sequence length="76" mass="8439">MLMAHPSVLRELIDRYEALRARCAAAHDGHERRRMEDVVYTLCVTTGTREIEAALSAARRQLAWTTTEGNGPALSA</sequence>
<dbReference type="InterPro" id="IPR033457">
    <property type="entry name" value="DUF5133"/>
</dbReference>
<dbReference type="Proteomes" id="UP000509303">
    <property type="component" value="Chromosome"/>
</dbReference>
<gene>
    <name evidence="1" type="ORF">HUT08_00905</name>
</gene>
<dbReference type="Pfam" id="PF17196">
    <property type="entry name" value="DUF5133"/>
    <property type="match status" value="1"/>
</dbReference>
<reference evidence="1 2" key="1">
    <citation type="submission" date="2020-06" db="EMBL/GenBank/DDBJ databases">
        <title>Genome mining for natural products.</title>
        <authorList>
            <person name="Zhang B."/>
            <person name="Shi J."/>
            <person name="Ge H."/>
        </authorList>
    </citation>
    <scope>NUCLEOTIDE SEQUENCE [LARGE SCALE GENOMIC DNA]</scope>
    <source>
        <strain evidence="1 2">NA00687</strain>
    </source>
</reference>
<keyword evidence="2" id="KW-1185">Reference proteome</keyword>
<evidence type="ECO:0000313" key="1">
    <source>
        <dbReference type="EMBL" id="QKW48338.1"/>
    </source>
</evidence>
<accession>A0A7H8N2V1</accession>
<evidence type="ECO:0000313" key="2">
    <source>
        <dbReference type="Proteomes" id="UP000509303"/>
    </source>
</evidence>
<name>A0A7H8N2V1_9ACTN</name>